<evidence type="ECO:0000256" key="16">
    <source>
        <dbReference type="RuleBase" id="RU003938"/>
    </source>
</evidence>
<dbReference type="InterPro" id="IPR016720">
    <property type="entry name" value="PC_Trfase_euk"/>
</dbReference>
<feature type="transmembrane region" description="Helical" evidence="17">
    <location>
        <begin position="323"/>
        <end position="345"/>
    </location>
</feature>
<proteinExistence type="inferred from homology"/>
<keyword evidence="9 16" id="KW-0812">Transmembrane</keyword>
<reference evidence="18 19" key="1">
    <citation type="journal article" date="2023" name="Insect Mol. Biol.">
        <title>Genome sequencing provides insights into the evolution of gene families encoding plant cell wall-degrading enzymes in longhorned beetles.</title>
        <authorList>
            <person name="Shin N.R."/>
            <person name="Okamura Y."/>
            <person name="Kirsch R."/>
            <person name="Pauchet Y."/>
        </authorList>
    </citation>
    <scope>NUCLEOTIDE SEQUENCE [LARGE SCALE GENOMIC DNA]</scope>
    <source>
        <strain evidence="18">EAD_L_NR</strain>
    </source>
</reference>
<evidence type="ECO:0000256" key="14">
    <source>
        <dbReference type="ARBA" id="ARBA00023209"/>
    </source>
</evidence>
<dbReference type="Pfam" id="PF01148">
    <property type="entry name" value="CTP_transf_1"/>
    <property type="match status" value="1"/>
</dbReference>
<evidence type="ECO:0000256" key="4">
    <source>
        <dbReference type="ARBA" id="ARBA00005189"/>
    </source>
</evidence>
<keyword evidence="7" id="KW-0444">Lipid biosynthesis</keyword>
<dbReference type="PANTHER" id="PTHR13773">
    <property type="entry name" value="PHOSPHATIDATE CYTIDYLYLTRANSFERASE"/>
    <property type="match status" value="1"/>
</dbReference>
<keyword evidence="8 16" id="KW-0808">Transferase</keyword>
<feature type="transmembrane region" description="Helical" evidence="17">
    <location>
        <begin position="270"/>
        <end position="293"/>
    </location>
</feature>
<dbReference type="GO" id="GO:0004605">
    <property type="term" value="F:phosphatidate cytidylyltransferase activity"/>
    <property type="evidence" value="ECO:0007669"/>
    <property type="project" value="UniProtKB-EC"/>
</dbReference>
<accession>A0AAV8W2B6</accession>
<keyword evidence="13 17" id="KW-0472">Membrane</keyword>
<protein>
    <recommendedName>
        <fullName evidence="6 16">Phosphatidate cytidylyltransferase</fullName>
        <ecNumber evidence="6 16">2.7.7.41</ecNumber>
    </recommendedName>
</protein>
<feature type="transmembrane region" description="Helical" evidence="17">
    <location>
        <begin position="201"/>
        <end position="222"/>
    </location>
</feature>
<dbReference type="GO" id="GO:0005789">
    <property type="term" value="C:endoplasmic reticulum membrane"/>
    <property type="evidence" value="ECO:0007669"/>
    <property type="project" value="TreeGrafter"/>
</dbReference>
<gene>
    <name evidence="18" type="ORF">NQ315_004954</name>
</gene>
<keyword evidence="19" id="KW-1185">Reference proteome</keyword>
<dbReference type="GO" id="GO:0008654">
    <property type="term" value="P:phospholipid biosynthetic process"/>
    <property type="evidence" value="ECO:0007669"/>
    <property type="project" value="UniProtKB-KW"/>
</dbReference>
<evidence type="ECO:0000256" key="13">
    <source>
        <dbReference type="ARBA" id="ARBA00023136"/>
    </source>
</evidence>
<keyword evidence="10 16" id="KW-0548">Nucleotidyltransferase</keyword>
<dbReference type="EMBL" id="JANEYG010000013">
    <property type="protein sequence ID" value="KAJ8920813.1"/>
    <property type="molecule type" value="Genomic_DNA"/>
</dbReference>
<feature type="transmembrane region" description="Helical" evidence="17">
    <location>
        <begin position="131"/>
        <end position="148"/>
    </location>
</feature>
<evidence type="ECO:0000256" key="3">
    <source>
        <dbReference type="ARBA" id="ARBA00005119"/>
    </source>
</evidence>
<keyword evidence="15" id="KW-1208">Phospholipid metabolism</keyword>
<evidence type="ECO:0000256" key="10">
    <source>
        <dbReference type="ARBA" id="ARBA00022695"/>
    </source>
</evidence>
<evidence type="ECO:0000256" key="2">
    <source>
        <dbReference type="ARBA" id="ARBA00004141"/>
    </source>
</evidence>
<evidence type="ECO:0000313" key="18">
    <source>
        <dbReference type="EMBL" id="KAJ8920813.1"/>
    </source>
</evidence>
<evidence type="ECO:0000256" key="6">
    <source>
        <dbReference type="ARBA" id="ARBA00012487"/>
    </source>
</evidence>
<dbReference type="InterPro" id="IPR000374">
    <property type="entry name" value="PC_trans"/>
</dbReference>
<evidence type="ECO:0000256" key="1">
    <source>
        <dbReference type="ARBA" id="ARBA00001698"/>
    </source>
</evidence>
<evidence type="ECO:0000256" key="12">
    <source>
        <dbReference type="ARBA" id="ARBA00023098"/>
    </source>
</evidence>
<comment type="pathway">
    <text evidence="3 16">Phospholipid metabolism; CDP-diacylglycerol biosynthesis; CDP-diacylglycerol from sn-glycerol 3-phosphate: step 3/3.</text>
</comment>
<dbReference type="EC" id="2.7.7.41" evidence="6 16"/>
<dbReference type="AlphaFoldDB" id="A0AAV8W2B6"/>
<evidence type="ECO:0000256" key="17">
    <source>
        <dbReference type="SAM" id="Phobius"/>
    </source>
</evidence>
<comment type="catalytic activity">
    <reaction evidence="1 16">
        <text>a 1,2-diacyl-sn-glycero-3-phosphate + CTP + H(+) = a CDP-1,2-diacyl-sn-glycerol + diphosphate</text>
        <dbReference type="Rhea" id="RHEA:16229"/>
        <dbReference type="ChEBI" id="CHEBI:15378"/>
        <dbReference type="ChEBI" id="CHEBI:33019"/>
        <dbReference type="ChEBI" id="CHEBI:37563"/>
        <dbReference type="ChEBI" id="CHEBI:58332"/>
        <dbReference type="ChEBI" id="CHEBI:58608"/>
        <dbReference type="EC" id="2.7.7.41"/>
    </reaction>
</comment>
<dbReference type="PROSITE" id="PS01315">
    <property type="entry name" value="CDS"/>
    <property type="match status" value="1"/>
</dbReference>
<comment type="similarity">
    <text evidence="5 16">Belongs to the CDS family.</text>
</comment>
<feature type="transmembrane region" description="Helical" evidence="17">
    <location>
        <begin position="168"/>
        <end position="189"/>
    </location>
</feature>
<comment type="caution">
    <text evidence="18">The sequence shown here is derived from an EMBL/GenBank/DDBJ whole genome shotgun (WGS) entry which is preliminary data.</text>
</comment>
<feature type="transmembrane region" description="Helical" evidence="17">
    <location>
        <begin position="228"/>
        <end position="249"/>
    </location>
</feature>
<comment type="subcellular location">
    <subcellularLocation>
        <location evidence="2">Membrane</location>
        <topology evidence="2">Multi-pass membrane protein</topology>
    </subcellularLocation>
</comment>
<keyword evidence="14" id="KW-0594">Phospholipid biosynthesis</keyword>
<organism evidence="18 19">
    <name type="scientific">Exocentrus adspersus</name>
    <dbReference type="NCBI Taxonomy" id="1586481"/>
    <lineage>
        <taxon>Eukaryota</taxon>
        <taxon>Metazoa</taxon>
        <taxon>Ecdysozoa</taxon>
        <taxon>Arthropoda</taxon>
        <taxon>Hexapoda</taxon>
        <taxon>Insecta</taxon>
        <taxon>Pterygota</taxon>
        <taxon>Neoptera</taxon>
        <taxon>Endopterygota</taxon>
        <taxon>Coleoptera</taxon>
        <taxon>Polyphaga</taxon>
        <taxon>Cucujiformia</taxon>
        <taxon>Chrysomeloidea</taxon>
        <taxon>Cerambycidae</taxon>
        <taxon>Lamiinae</taxon>
        <taxon>Acanthocinini</taxon>
        <taxon>Exocentrus</taxon>
    </lineage>
</organism>
<evidence type="ECO:0000256" key="11">
    <source>
        <dbReference type="ARBA" id="ARBA00022989"/>
    </source>
</evidence>
<dbReference type="PANTHER" id="PTHR13773:SF8">
    <property type="entry name" value="PHOSPHATIDATE CYTIDYLYLTRANSFERASE, PHOTORECEPTOR-SPECIFIC"/>
    <property type="match status" value="1"/>
</dbReference>
<keyword evidence="11 17" id="KW-1133">Transmembrane helix</keyword>
<sequence length="428" mass="49519">MECVVFVYIPNVYNVKVCHIVLAGCNKLSRICVCAKLSKHGLRDKVVIQLMDETQEKRKPKSWTSWLPVPRFKSNVIRRTITGFTLFFYFYFVVYCGVPLILLHALAIEIICHNEIINIALKAKKIPNIPFFRTLNWYFVIVANYFFFGEAFSEYLDIFVKKYYAINVLISYHKFLAFCFYFLGIICFLVKIRKKLIRQEFSVLAWTHFLLIIIGLQCYMIVQNVFEGIIWLILPVGLVILNDIFAYIFGKLCGRTPLISLSPNKTLEGFVFGGISTLLFGTLLSYIFCHAPYLTCPVRFFGKSKRHSNEHISNIISIKVYPFLYHSLAFSLFASVIAPFGGFCASGFKRAFKVKDFGDLIPGHGGLTDRFDCQFLMATFVNVYIWTFIRTAEVDKIYQKVFQLSIDNQLKFYHLLNESLCVRGLMKN</sequence>
<dbReference type="Proteomes" id="UP001159042">
    <property type="component" value="Unassembled WGS sequence"/>
</dbReference>
<evidence type="ECO:0000256" key="7">
    <source>
        <dbReference type="ARBA" id="ARBA00022516"/>
    </source>
</evidence>
<comment type="pathway">
    <text evidence="4">Lipid metabolism.</text>
</comment>
<name>A0AAV8W2B6_9CUCU</name>
<evidence type="ECO:0000256" key="15">
    <source>
        <dbReference type="ARBA" id="ARBA00023264"/>
    </source>
</evidence>
<evidence type="ECO:0000256" key="9">
    <source>
        <dbReference type="ARBA" id="ARBA00022692"/>
    </source>
</evidence>
<evidence type="ECO:0000256" key="8">
    <source>
        <dbReference type="ARBA" id="ARBA00022679"/>
    </source>
</evidence>
<keyword evidence="12" id="KW-0443">Lipid metabolism</keyword>
<evidence type="ECO:0000256" key="5">
    <source>
        <dbReference type="ARBA" id="ARBA00010185"/>
    </source>
</evidence>
<feature type="transmembrane region" description="Helical" evidence="17">
    <location>
        <begin position="88"/>
        <end position="111"/>
    </location>
</feature>
<evidence type="ECO:0000313" key="19">
    <source>
        <dbReference type="Proteomes" id="UP001159042"/>
    </source>
</evidence>